<dbReference type="EMBL" id="JAFNEN010000102">
    <property type="protein sequence ID" value="KAG8194582.1"/>
    <property type="molecule type" value="Genomic_DNA"/>
</dbReference>
<feature type="compositionally biased region" description="Basic and acidic residues" evidence="3">
    <location>
        <begin position="445"/>
        <end position="455"/>
    </location>
</feature>
<name>A0AAV6VEZ2_9ARAC</name>
<feature type="coiled-coil region" evidence="2">
    <location>
        <begin position="668"/>
        <end position="755"/>
    </location>
</feature>
<dbReference type="SUPFAM" id="SSF46689">
    <property type="entry name" value="Homeodomain-like"/>
    <property type="match status" value="1"/>
</dbReference>
<feature type="compositionally biased region" description="Basic residues" evidence="3">
    <location>
        <begin position="435"/>
        <end position="444"/>
    </location>
</feature>
<dbReference type="InterPro" id="IPR001005">
    <property type="entry name" value="SANT/Myb"/>
</dbReference>
<gene>
    <name evidence="6" type="ORF">JTE90_013320</name>
</gene>
<dbReference type="PANTHER" id="PTHR46760">
    <property type="entry name" value="TRANSCRIPTION TERMINATION FACTOR 1"/>
    <property type="match status" value="1"/>
</dbReference>
<dbReference type="InterPro" id="IPR053078">
    <property type="entry name" value="TTF1-like"/>
</dbReference>
<dbReference type="Gene3D" id="1.10.10.60">
    <property type="entry name" value="Homeodomain-like"/>
    <property type="match status" value="1"/>
</dbReference>
<accession>A0AAV6VEZ2</accession>
<evidence type="ECO:0000256" key="1">
    <source>
        <dbReference type="ARBA" id="ARBA00004123"/>
    </source>
</evidence>
<dbReference type="GO" id="GO:0006363">
    <property type="term" value="P:termination of RNA polymerase I transcription"/>
    <property type="evidence" value="ECO:0007669"/>
    <property type="project" value="TreeGrafter"/>
</dbReference>
<feature type="domain" description="Myb-like" evidence="4">
    <location>
        <begin position="1307"/>
        <end position="1370"/>
    </location>
</feature>
<evidence type="ECO:0008006" key="8">
    <source>
        <dbReference type="Google" id="ProtNLM"/>
    </source>
</evidence>
<dbReference type="Proteomes" id="UP000827092">
    <property type="component" value="Unassembled WGS sequence"/>
</dbReference>
<dbReference type="PROSITE" id="PS50090">
    <property type="entry name" value="MYB_LIKE"/>
    <property type="match status" value="1"/>
</dbReference>
<dbReference type="PROSITE" id="PS51294">
    <property type="entry name" value="HTH_MYB"/>
    <property type="match status" value="1"/>
</dbReference>
<comment type="caution">
    <text evidence="6">The sequence shown here is derived from an EMBL/GenBank/DDBJ whole genome shotgun (WGS) entry which is preliminary data.</text>
</comment>
<evidence type="ECO:0000256" key="3">
    <source>
        <dbReference type="SAM" id="MobiDB-lite"/>
    </source>
</evidence>
<protein>
    <recommendedName>
        <fullName evidence="8">Transcription termination factor 1</fullName>
    </recommendedName>
</protein>
<evidence type="ECO:0000313" key="7">
    <source>
        <dbReference type="Proteomes" id="UP000827092"/>
    </source>
</evidence>
<keyword evidence="7" id="KW-1185">Reference proteome</keyword>
<feature type="region of interest" description="Disordered" evidence="3">
    <location>
        <begin position="1081"/>
        <end position="1122"/>
    </location>
</feature>
<keyword evidence="2" id="KW-0175">Coiled coil</keyword>
<feature type="region of interest" description="Disordered" evidence="3">
    <location>
        <begin position="387"/>
        <end position="411"/>
    </location>
</feature>
<feature type="compositionally biased region" description="Basic and acidic residues" evidence="3">
    <location>
        <begin position="1042"/>
        <end position="1051"/>
    </location>
</feature>
<dbReference type="CDD" id="cd00167">
    <property type="entry name" value="SANT"/>
    <property type="match status" value="1"/>
</dbReference>
<sequence>MENKKDSLGKTKKQPSKIFATNFFASLYFLNESLINNKSIGVSNKQCTETLKENTLLLPEESVKSPRERHKSKSLSQKINILSSKETAIKHITSTEEKHQTNDNEIISVQNWGNDESFGETVIKENRKGHKHESALKEHDIVAQKDMSLELSGKSIMNKNEFTSLESVQSVTNLGILSEECIKEKKKQSKVKSAFLEIDHQNIAENEENIEDADLIGLINKVKKKYENERKSLKADVKMALKFLTNDEENQKEHKMNFDEYDYESTSAQNEENFKVLDDTVIKEKKKRHKNKSAFKEHNILSPKDTSLEVLDENVKHKSKFFEESVQNVTNGAVLSEDLVKEKKKHPKPLRASTEFDNESFFRQNEKNVKTANLIKQKTDQTEFSDIAEDNDNSIQEDHVKKKKKHKRRNADIEKEEKDYTLLENINSIQEDVVKKKKKHKRRKADIEKEEKDNALSEKINSIQEDVVKKKKKHKRRNVDIEKEEKDNALLEKINYIQEDLVKKKKKHKRRNADIEKEEKDNALLEKINSIQEDLVKKKKKHKRGNADLEKEEKDNALFEYINSIQEDLVKKKKKHKRRNADIEKEEKDNALLEKINSIQEDLVKKKKKHKRRNADIEKEEKDNALLEKINSIQEDVVKKKKKHKMRNADIEKEEEGNALFENINAIQEDVVKKKKKHKRRNANIEKEEKDNALFENINSIQDLVKEKKKHKRKNADIEKEEKDNALLEKINSIQEDLVKKKKKHKRKKSNIEEDNYIILEDINSIHEDPVKKKKKHKTKNSEVAENNDLMENVNAIFVKKKKKHKRKNSDIAEENGASLIENVDSIQEGHVEKKKYKRGFSEILEDDENLDFTLKDSVKKMKKLNMELHTLVQVKNNVKNNDFGSEKPIKGKRQKYKLFAADEYLALQSHANIEFANNKEMEQKGKSKYFSFNDQIHKTQNNVGFDLSDNKKKKEVANLEQLIQQSSDEESENCLTNSQQTMTIIQNEKNVMTSKLIKKKKKDQTEFYEVREDNDTSLLKNIDLAFQDNPAKKKKKHKRKNSDVENKDKDTIVLENENSIQKDLGKKCDIKEDNDTILLENKNSIQEDPVKMKKQRRKEKREEESRFKDENKSMPTRLNSEDEEDEILLQGTPLSIDVSDLDLNEDPVDFEIPLLHSHERACQLKLEEKEALKSQGVVIKTGKFTAYEVSLLKRNYNEFTKRFQINDPQILLGIGQTSRKKDVMAFLRAKHFYVRLGKDLPDRQLFTIYRKARILFHHLKKETKLDKEDVNRIRKAHSRMGSKWQAIGNIIDKSADTARQAFLWHDKSINRGRWTAEEEDQLISAIKTVTGKTDLSNIEIEGAILWEKVADLVPSRNCHQCRCHWNEHLSCKFKTVCWNKKDFGKLVSILRKEFYVDDFVYINWREVQKCFGDISWQFLRKKWYLLASMFRDLKKDYSKVIPYKKILDYYCIVYNIKTN</sequence>
<dbReference type="InterPro" id="IPR009057">
    <property type="entry name" value="Homeodomain-like_sf"/>
</dbReference>
<dbReference type="Pfam" id="PF00249">
    <property type="entry name" value="Myb_DNA-binding"/>
    <property type="match status" value="1"/>
</dbReference>
<dbReference type="GO" id="GO:0003682">
    <property type="term" value="F:chromatin binding"/>
    <property type="evidence" value="ECO:0007669"/>
    <property type="project" value="TreeGrafter"/>
</dbReference>
<proteinExistence type="predicted"/>
<evidence type="ECO:0000259" key="4">
    <source>
        <dbReference type="PROSITE" id="PS50090"/>
    </source>
</evidence>
<feature type="region of interest" description="Disordered" evidence="3">
    <location>
        <begin position="435"/>
        <end position="455"/>
    </location>
</feature>
<evidence type="ECO:0000256" key="2">
    <source>
        <dbReference type="SAM" id="Coils"/>
    </source>
</evidence>
<organism evidence="6 7">
    <name type="scientific">Oedothorax gibbosus</name>
    <dbReference type="NCBI Taxonomy" id="931172"/>
    <lineage>
        <taxon>Eukaryota</taxon>
        <taxon>Metazoa</taxon>
        <taxon>Ecdysozoa</taxon>
        <taxon>Arthropoda</taxon>
        <taxon>Chelicerata</taxon>
        <taxon>Arachnida</taxon>
        <taxon>Araneae</taxon>
        <taxon>Araneomorphae</taxon>
        <taxon>Entelegynae</taxon>
        <taxon>Araneoidea</taxon>
        <taxon>Linyphiidae</taxon>
        <taxon>Erigoninae</taxon>
        <taxon>Oedothorax</taxon>
    </lineage>
</organism>
<dbReference type="GO" id="GO:0005730">
    <property type="term" value="C:nucleolus"/>
    <property type="evidence" value="ECO:0007669"/>
    <property type="project" value="TreeGrafter"/>
</dbReference>
<dbReference type="PANTHER" id="PTHR46760:SF1">
    <property type="entry name" value="TRANSCRIPTION TERMINATION FACTOR 1"/>
    <property type="match status" value="1"/>
</dbReference>
<reference evidence="6 7" key="1">
    <citation type="journal article" date="2022" name="Nat. Ecol. Evol.">
        <title>A masculinizing supergene underlies an exaggerated male reproductive morph in a spider.</title>
        <authorList>
            <person name="Hendrickx F."/>
            <person name="De Corte Z."/>
            <person name="Sonet G."/>
            <person name="Van Belleghem S.M."/>
            <person name="Kostlbacher S."/>
            <person name="Vangestel C."/>
        </authorList>
    </citation>
    <scope>NUCLEOTIDE SEQUENCE [LARGE SCALE GENOMIC DNA]</scope>
    <source>
        <strain evidence="6">W744_W776</strain>
    </source>
</reference>
<feature type="coiled-coil region" evidence="2">
    <location>
        <begin position="498"/>
        <end position="620"/>
    </location>
</feature>
<feature type="region of interest" description="Disordered" evidence="3">
    <location>
        <begin position="1030"/>
        <end position="1051"/>
    </location>
</feature>
<evidence type="ECO:0000313" key="6">
    <source>
        <dbReference type="EMBL" id="KAG8194582.1"/>
    </source>
</evidence>
<comment type="subcellular location">
    <subcellularLocation>
        <location evidence="1">Nucleus</location>
    </subcellularLocation>
</comment>
<dbReference type="SMART" id="SM00717">
    <property type="entry name" value="SANT"/>
    <property type="match status" value="2"/>
</dbReference>
<feature type="domain" description="HTH myb-type" evidence="5">
    <location>
        <begin position="1307"/>
        <end position="1374"/>
    </location>
</feature>
<evidence type="ECO:0000259" key="5">
    <source>
        <dbReference type="PROSITE" id="PS51294"/>
    </source>
</evidence>
<dbReference type="InterPro" id="IPR017930">
    <property type="entry name" value="Myb_dom"/>
</dbReference>
<feature type="compositionally biased region" description="Basic and acidic residues" evidence="3">
    <location>
        <begin position="1101"/>
        <end position="1113"/>
    </location>
</feature>